<organism evidence="1 2">
    <name type="scientific">Longimycelium tulufanense</name>
    <dbReference type="NCBI Taxonomy" id="907463"/>
    <lineage>
        <taxon>Bacteria</taxon>
        <taxon>Bacillati</taxon>
        <taxon>Actinomycetota</taxon>
        <taxon>Actinomycetes</taxon>
        <taxon>Pseudonocardiales</taxon>
        <taxon>Pseudonocardiaceae</taxon>
        <taxon>Longimycelium</taxon>
    </lineage>
</organism>
<proteinExistence type="predicted"/>
<reference evidence="1" key="2">
    <citation type="submission" date="2020-09" db="EMBL/GenBank/DDBJ databases">
        <authorList>
            <person name="Sun Q."/>
            <person name="Zhou Y."/>
        </authorList>
    </citation>
    <scope>NUCLEOTIDE SEQUENCE</scope>
    <source>
        <strain evidence="1">CGMCC 4.5737</strain>
    </source>
</reference>
<comment type="caution">
    <text evidence="1">The sequence shown here is derived from an EMBL/GenBank/DDBJ whole genome shotgun (WGS) entry which is preliminary data.</text>
</comment>
<dbReference type="EMBL" id="BMMK01000038">
    <property type="protein sequence ID" value="GGM77287.1"/>
    <property type="molecule type" value="Genomic_DNA"/>
</dbReference>
<evidence type="ECO:0000313" key="1">
    <source>
        <dbReference type="EMBL" id="GGM77287.1"/>
    </source>
</evidence>
<sequence>MTDLENTYFSAYHCLYYCLGCPNCRDMGEDELYAELLRAEGTDG</sequence>
<accession>A0A8J3CDB2</accession>
<name>A0A8J3CDB2_9PSEU</name>
<evidence type="ECO:0000313" key="2">
    <source>
        <dbReference type="Proteomes" id="UP000637578"/>
    </source>
</evidence>
<reference evidence="1" key="1">
    <citation type="journal article" date="2014" name="Int. J. Syst. Evol. Microbiol.">
        <title>Complete genome sequence of Corynebacterium casei LMG S-19264T (=DSM 44701T), isolated from a smear-ripened cheese.</title>
        <authorList>
            <consortium name="US DOE Joint Genome Institute (JGI-PGF)"/>
            <person name="Walter F."/>
            <person name="Albersmeier A."/>
            <person name="Kalinowski J."/>
            <person name="Ruckert C."/>
        </authorList>
    </citation>
    <scope>NUCLEOTIDE SEQUENCE</scope>
    <source>
        <strain evidence="1">CGMCC 4.5737</strain>
    </source>
</reference>
<dbReference type="AlphaFoldDB" id="A0A8J3CDB2"/>
<gene>
    <name evidence="1" type="ORF">GCM10012275_54940</name>
</gene>
<keyword evidence="2" id="KW-1185">Reference proteome</keyword>
<protein>
    <submittedName>
        <fullName evidence="1">Uncharacterized protein</fullName>
    </submittedName>
</protein>
<dbReference type="Proteomes" id="UP000637578">
    <property type="component" value="Unassembled WGS sequence"/>
</dbReference>